<protein>
    <submittedName>
        <fullName evidence="2">Uncharacterized protein</fullName>
    </submittedName>
</protein>
<dbReference type="Proteomes" id="UP000663859">
    <property type="component" value="Unassembled WGS sequence"/>
</dbReference>
<proteinExistence type="predicted"/>
<evidence type="ECO:0000256" key="1">
    <source>
        <dbReference type="SAM" id="MobiDB-lite"/>
    </source>
</evidence>
<dbReference type="AlphaFoldDB" id="A0A8J2BIX8"/>
<evidence type="ECO:0000313" key="2">
    <source>
        <dbReference type="EMBL" id="CAF0695403.1"/>
    </source>
</evidence>
<sequence>MGLLVTLQQGVGTRQRTVVFDGGRKKPVEVEGASRRRSFHMSPKLREPKLQE</sequence>
<organism evidence="2 3">
    <name type="scientific">Candidatus Methylacidithermus pantelleriae</name>
    <dbReference type="NCBI Taxonomy" id="2744239"/>
    <lineage>
        <taxon>Bacteria</taxon>
        <taxon>Pseudomonadati</taxon>
        <taxon>Verrucomicrobiota</taxon>
        <taxon>Methylacidiphilae</taxon>
        <taxon>Methylacidiphilales</taxon>
        <taxon>Methylacidiphilaceae</taxon>
        <taxon>Candidatus Methylacidithermus</taxon>
    </lineage>
</organism>
<accession>A0A8J2BIX8</accession>
<gene>
    <name evidence="2" type="ORF">MPNT_190030</name>
</gene>
<dbReference type="EMBL" id="CAJNOB010000011">
    <property type="protein sequence ID" value="CAF0695403.1"/>
    <property type="molecule type" value="Genomic_DNA"/>
</dbReference>
<feature type="region of interest" description="Disordered" evidence="1">
    <location>
        <begin position="29"/>
        <end position="52"/>
    </location>
</feature>
<evidence type="ECO:0000313" key="3">
    <source>
        <dbReference type="Proteomes" id="UP000663859"/>
    </source>
</evidence>
<comment type="caution">
    <text evidence="2">The sequence shown here is derived from an EMBL/GenBank/DDBJ whole genome shotgun (WGS) entry which is preliminary data.</text>
</comment>
<name>A0A8J2BIX8_9BACT</name>
<keyword evidence="3" id="KW-1185">Reference proteome</keyword>
<reference evidence="2" key="1">
    <citation type="submission" date="2021-02" db="EMBL/GenBank/DDBJ databases">
        <authorList>
            <person name="Cremers G."/>
            <person name="Picone N."/>
        </authorList>
    </citation>
    <scope>NUCLEOTIDE SEQUENCE</scope>
    <source>
        <strain evidence="2">PQ17</strain>
    </source>
</reference>